<dbReference type="Proteomes" id="UP001321760">
    <property type="component" value="Unassembled WGS sequence"/>
</dbReference>
<reference evidence="1" key="1">
    <citation type="journal article" date="2023" name="Mol. Phylogenet. Evol.">
        <title>Genome-scale phylogeny and comparative genomics of the fungal order Sordariales.</title>
        <authorList>
            <person name="Hensen N."/>
            <person name="Bonometti L."/>
            <person name="Westerberg I."/>
            <person name="Brannstrom I.O."/>
            <person name="Guillou S."/>
            <person name="Cros-Aarteil S."/>
            <person name="Calhoun S."/>
            <person name="Haridas S."/>
            <person name="Kuo A."/>
            <person name="Mondo S."/>
            <person name="Pangilinan J."/>
            <person name="Riley R."/>
            <person name="LaButti K."/>
            <person name="Andreopoulos B."/>
            <person name="Lipzen A."/>
            <person name="Chen C."/>
            <person name="Yan M."/>
            <person name="Daum C."/>
            <person name="Ng V."/>
            <person name="Clum A."/>
            <person name="Steindorff A."/>
            <person name="Ohm R.A."/>
            <person name="Martin F."/>
            <person name="Silar P."/>
            <person name="Natvig D.O."/>
            <person name="Lalanne C."/>
            <person name="Gautier V."/>
            <person name="Ament-Velasquez S.L."/>
            <person name="Kruys A."/>
            <person name="Hutchinson M.I."/>
            <person name="Powell A.J."/>
            <person name="Barry K."/>
            <person name="Miller A.N."/>
            <person name="Grigoriev I.V."/>
            <person name="Debuchy R."/>
            <person name="Gladieux P."/>
            <person name="Hiltunen Thoren M."/>
            <person name="Johannesson H."/>
        </authorList>
    </citation>
    <scope>NUCLEOTIDE SEQUENCE</scope>
    <source>
        <strain evidence="1">PSN243</strain>
    </source>
</reference>
<dbReference type="InterPro" id="IPR036770">
    <property type="entry name" value="Ankyrin_rpt-contain_sf"/>
</dbReference>
<name>A0AAV9GYU8_9PEZI</name>
<keyword evidence="2" id="KW-1185">Reference proteome</keyword>
<evidence type="ECO:0000313" key="1">
    <source>
        <dbReference type="EMBL" id="KAK4452512.1"/>
    </source>
</evidence>
<dbReference type="InterPro" id="IPR051616">
    <property type="entry name" value="Cul2-RING_E3_ligase_SR"/>
</dbReference>
<evidence type="ECO:0000313" key="2">
    <source>
        <dbReference type="Proteomes" id="UP001321760"/>
    </source>
</evidence>
<gene>
    <name evidence="1" type="ORF">QBC34DRAFT_455253</name>
</gene>
<comment type="caution">
    <text evidence="1">The sequence shown here is derived from an EMBL/GenBank/DDBJ whole genome shotgun (WGS) entry which is preliminary data.</text>
</comment>
<dbReference type="SUPFAM" id="SSF48403">
    <property type="entry name" value="Ankyrin repeat"/>
    <property type="match status" value="1"/>
</dbReference>
<protein>
    <submittedName>
        <fullName evidence="1">Ankyrin repeat-containing domain protein</fullName>
    </submittedName>
</protein>
<proteinExistence type="predicted"/>
<dbReference type="EMBL" id="MU865923">
    <property type="protein sequence ID" value="KAK4452512.1"/>
    <property type="molecule type" value="Genomic_DNA"/>
</dbReference>
<dbReference type="AlphaFoldDB" id="A0AAV9GYU8"/>
<organism evidence="1 2">
    <name type="scientific">Podospora aff. communis PSN243</name>
    <dbReference type="NCBI Taxonomy" id="3040156"/>
    <lineage>
        <taxon>Eukaryota</taxon>
        <taxon>Fungi</taxon>
        <taxon>Dikarya</taxon>
        <taxon>Ascomycota</taxon>
        <taxon>Pezizomycotina</taxon>
        <taxon>Sordariomycetes</taxon>
        <taxon>Sordariomycetidae</taxon>
        <taxon>Sordariales</taxon>
        <taxon>Podosporaceae</taxon>
        <taxon>Podospora</taxon>
    </lineage>
</organism>
<dbReference type="Gene3D" id="1.25.40.20">
    <property type="entry name" value="Ankyrin repeat-containing domain"/>
    <property type="match status" value="2"/>
</dbReference>
<accession>A0AAV9GYU8</accession>
<dbReference type="SMART" id="SM00248">
    <property type="entry name" value="ANK"/>
    <property type="match status" value="5"/>
</dbReference>
<dbReference type="PANTHER" id="PTHR46224">
    <property type="entry name" value="ANKYRIN REPEAT FAMILY PROTEIN"/>
    <property type="match status" value="1"/>
</dbReference>
<dbReference type="Pfam" id="PF00023">
    <property type="entry name" value="Ank"/>
    <property type="match status" value="1"/>
</dbReference>
<dbReference type="PANTHER" id="PTHR46224:SF64">
    <property type="entry name" value="IQ MOTIF AND ANKYRIN REPEAT DOMAIN-CONTAINING PROTEIN 1"/>
    <property type="match status" value="1"/>
</dbReference>
<reference evidence="1" key="2">
    <citation type="submission" date="2023-05" db="EMBL/GenBank/DDBJ databases">
        <authorList>
            <consortium name="Lawrence Berkeley National Laboratory"/>
            <person name="Steindorff A."/>
            <person name="Hensen N."/>
            <person name="Bonometti L."/>
            <person name="Westerberg I."/>
            <person name="Brannstrom I.O."/>
            <person name="Guillou S."/>
            <person name="Cros-Aarteil S."/>
            <person name="Calhoun S."/>
            <person name="Haridas S."/>
            <person name="Kuo A."/>
            <person name="Mondo S."/>
            <person name="Pangilinan J."/>
            <person name="Riley R."/>
            <person name="Labutti K."/>
            <person name="Andreopoulos B."/>
            <person name="Lipzen A."/>
            <person name="Chen C."/>
            <person name="Yanf M."/>
            <person name="Daum C."/>
            <person name="Ng V."/>
            <person name="Clum A."/>
            <person name="Ohm R."/>
            <person name="Martin F."/>
            <person name="Silar P."/>
            <person name="Natvig D."/>
            <person name="Lalanne C."/>
            <person name="Gautier V."/>
            <person name="Ament-Velasquez S.L."/>
            <person name="Kruys A."/>
            <person name="Hutchinson M.I."/>
            <person name="Powell A.J."/>
            <person name="Barry K."/>
            <person name="Miller A.N."/>
            <person name="Grigoriev I.V."/>
            <person name="Debuchy R."/>
            <person name="Gladieux P."/>
            <person name="Thoren M.H."/>
            <person name="Johannesson H."/>
        </authorList>
    </citation>
    <scope>NUCLEOTIDE SEQUENCE</scope>
    <source>
        <strain evidence="1">PSN243</strain>
    </source>
</reference>
<sequence>MDQAHIGGIHQTKHLRDLQHNREAFARIKTFHDTSTNHSDLTYGLGCNLLYVVSFHNRQALVQGLIDLGVDVNAEGGYYGNALQAAAVAVGTFDFEPGPETKTVIQKLLGAGANVNAQGGHYGTALQAVAARAHHDNYEGAMEVIQILLCAGADVNAQSAATTSPSLKMVKLLLEAGADARIKGGSYHGNALLAAAAATSLYDDETPVFEVIKMLLDAGADVSDHGGHYGSALQAAITQRNGVAVDVVKMLLEASAASGPHDVQIDFDEAIEVGTCRGLRRREQHHAGLLNAFRVPEMRGMPGSTDGKRKLMARLEAEGWYSDRCLRYEEGDRRDRTHNCSGFGLDSGSGGDAEIGDR</sequence>
<dbReference type="InterPro" id="IPR002110">
    <property type="entry name" value="Ankyrin_rpt"/>
</dbReference>